<dbReference type="InterPro" id="IPR029028">
    <property type="entry name" value="Alpha/beta_knot_MTases"/>
</dbReference>
<dbReference type="InterPro" id="IPR004384">
    <property type="entry name" value="RNA_MeTrfase_TrmJ/LasT"/>
</dbReference>
<reference evidence="6" key="1">
    <citation type="journal article" date="2020" name="mSystems">
        <title>Genome- and Community-Level Interaction Insights into Carbon Utilization and Element Cycling Functions of Hydrothermarchaeota in Hydrothermal Sediment.</title>
        <authorList>
            <person name="Zhou Z."/>
            <person name="Liu Y."/>
            <person name="Xu W."/>
            <person name="Pan J."/>
            <person name="Luo Z.H."/>
            <person name="Li M."/>
        </authorList>
    </citation>
    <scope>NUCLEOTIDE SEQUENCE [LARGE SCALE GENOMIC DNA]</scope>
    <source>
        <strain evidence="6">SpSt-732</strain>
    </source>
</reference>
<comment type="caution">
    <text evidence="6">The sequence shown here is derived from an EMBL/GenBank/DDBJ whole genome shotgun (WGS) entry which is preliminary data.</text>
</comment>
<dbReference type="GO" id="GO:0003723">
    <property type="term" value="F:RNA binding"/>
    <property type="evidence" value="ECO:0007669"/>
    <property type="project" value="InterPro"/>
</dbReference>
<accession>A0A7C4BCY6</accession>
<evidence type="ECO:0000256" key="1">
    <source>
        <dbReference type="ARBA" id="ARBA00007228"/>
    </source>
</evidence>
<proteinExistence type="inferred from homology"/>
<keyword evidence="3 6" id="KW-0808">Transferase</keyword>
<protein>
    <submittedName>
        <fullName evidence="6">rRNA methyltransferase</fullName>
    </submittedName>
</protein>
<gene>
    <name evidence="6" type="ORF">ENV14_07915</name>
</gene>
<keyword evidence="4" id="KW-0949">S-adenosyl-L-methionine</keyword>
<evidence type="ECO:0000313" key="6">
    <source>
        <dbReference type="EMBL" id="HGI88291.1"/>
    </source>
</evidence>
<evidence type="ECO:0000256" key="4">
    <source>
        <dbReference type="ARBA" id="ARBA00022691"/>
    </source>
</evidence>
<dbReference type="SUPFAM" id="SSF75217">
    <property type="entry name" value="alpha/beta knot"/>
    <property type="match status" value="1"/>
</dbReference>
<keyword evidence="2 6" id="KW-0489">Methyltransferase</keyword>
<dbReference type="Pfam" id="PF00588">
    <property type="entry name" value="SpoU_methylase"/>
    <property type="match status" value="1"/>
</dbReference>
<evidence type="ECO:0000256" key="2">
    <source>
        <dbReference type="ARBA" id="ARBA00022603"/>
    </source>
</evidence>
<sequence length="238" mass="26574">MIKVVVVGVEGEVNLGFIIRLCKNFDVDELALVKPQVNVLSEEVKKFAANGVDYLYSGRVKVYENLADSLKGVGISACTSAVVDVVGGDVLRKAIELESFIQIARSYTDIAIVFGRESVGLTREEIAKCDILVHIASNPNYPVLNLSHAVAIVLYELYKMLNRPSLIEKMDKAKEEQLRVAEKYIEELARLVASDERQYEMFSLSFKHLLKKATLSTSEVGFLVTFIRRLANRLAKCI</sequence>
<dbReference type="EMBL" id="DTFF01000064">
    <property type="protein sequence ID" value="HGI88291.1"/>
    <property type="molecule type" value="Genomic_DNA"/>
</dbReference>
<dbReference type="PANTHER" id="PTHR42786">
    <property type="entry name" value="TRNA/RRNA METHYLTRANSFERASE"/>
    <property type="match status" value="1"/>
</dbReference>
<organism evidence="6">
    <name type="scientific">Ignisphaera aggregans</name>
    <dbReference type="NCBI Taxonomy" id="334771"/>
    <lineage>
        <taxon>Archaea</taxon>
        <taxon>Thermoproteota</taxon>
        <taxon>Thermoprotei</taxon>
        <taxon>Desulfurococcales</taxon>
        <taxon>Desulfurococcaceae</taxon>
        <taxon>Ignisphaera</taxon>
    </lineage>
</organism>
<comment type="similarity">
    <text evidence="1">Belongs to the class IV-like SAM-binding methyltransferase superfamily. RNA methyltransferase TrmH family.</text>
</comment>
<evidence type="ECO:0000259" key="5">
    <source>
        <dbReference type="Pfam" id="PF00588"/>
    </source>
</evidence>
<dbReference type="InterPro" id="IPR029026">
    <property type="entry name" value="tRNA_m1G_MTases_N"/>
</dbReference>
<name>A0A7C4BCY6_9CREN</name>
<dbReference type="CDD" id="cd18093">
    <property type="entry name" value="SpoU-like_TrmJ"/>
    <property type="match status" value="1"/>
</dbReference>
<dbReference type="InterPro" id="IPR001537">
    <property type="entry name" value="SpoU_MeTrfase"/>
</dbReference>
<evidence type="ECO:0000256" key="3">
    <source>
        <dbReference type="ARBA" id="ARBA00022679"/>
    </source>
</evidence>
<feature type="domain" description="tRNA/rRNA methyltransferase SpoU type" evidence="5">
    <location>
        <begin position="2"/>
        <end position="155"/>
    </location>
</feature>
<dbReference type="GO" id="GO:0008173">
    <property type="term" value="F:RNA methyltransferase activity"/>
    <property type="evidence" value="ECO:0007669"/>
    <property type="project" value="InterPro"/>
</dbReference>
<dbReference type="AlphaFoldDB" id="A0A7C4BCY6"/>
<dbReference type="Gene3D" id="3.40.1280.10">
    <property type="match status" value="1"/>
</dbReference>
<dbReference type="GO" id="GO:0002128">
    <property type="term" value="P:tRNA nucleoside ribose methylation"/>
    <property type="evidence" value="ECO:0007669"/>
    <property type="project" value="TreeGrafter"/>
</dbReference>
<dbReference type="PIRSF" id="PIRSF004808">
    <property type="entry name" value="LasT"/>
    <property type="match status" value="1"/>
</dbReference>
<dbReference type="PANTHER" id="PTHR42786:SF2">
    <property type="entry name" value="TRNA (CYTIDINE_URIDINE-2'-O-)-METHYLTRANSFERASE TRMJ"/>
    <property type="match status" value="1"/>
</dbReference>
<dbReference type="GO" id="GO:0005829">
    <property type="term" value="C:cytosol"/>
    <property type="evidence" value="ECO:0007669"/>
    <property type="project" value="TreeGrafter"/>
</dbReference>